<dbReference type="Pfam" id="PF03152">
    <property type="entry name" value="UFD1_N1"/>
    <property type="match status" value="1"/>
</dbReference>
<evidence type="ECO:0000313" key="6">
    <source>
        <dbReference type="EMBL" id="CAD8575856.1"/>
    </source>
</evidence>
<accession>A0A6T5YI94</accession>
<evidence type="ECO:0000313" key="8">
    <source>
        <dbReference type="EMBL" id="CAD8812510.1"/>
    </source>
</evidence>
<keyword evidence="2" id="KW-0833">Ubl conjugation pathway</keyword>
<dbReference type="InterPro" id="IPR042299">
    <property type="entry name" value="Ufd1-like_Nn"/>
</dbReference>
<dbReference type="EMBL" id="HBFF01001040">
    <property type="protein sequence ID" value="CAD8727936.1"/>
    <property type="molecule type" value="Transcribed_RNA"/>
</dbReference>
<name>A0A6T5YI94_9CHLO</name>
<evidence type="ECO:0000313" key="7">
    <source>
        <dbReference type="EMBL" id="CAD8727936.1"/>
    </source>
</evidence>
<dbReference type="GO" id="GO:0031593">
    <property type="term" value="F:polyubiquitin modification-dependent protein binding"/>
    <property type="evidence" value="ECO:0007669"/>
    <property type="project" value="TreeGrafter"/>
</dbReference>
<evidence type="ECO:0000256" key="2">
    <source>
        <dbReference type="ARBA" id="ARBA00022786"/>
    </source>
</evidence>
<dbReference type="InterPro" id="IPR055417">
    <property type="entry name" value="UFD1_N1"/>
</dbReference>
<feature type="domain" description="Ubiquitin fusion degradation protein UFD1 N-terminal subdomain 1" evidence="4">
    <location>
        <begin position="20"/>
        <end position="113"/>
    </location>
</feature>
<dbReference type="Gene3D" id="2.40.40.50">
    <property type="entry name" value="Ubiquitin fusion degradation protein UFD1, N-terminal domain"/>
    <property type="match status" value="1"/>
</dbReference>
<sequence length="367" mass="39577">MRGIFSRFGGGDEGYGRSIFQASYRAYPVSFIDRPQLELGDKVILPPSALDRITRAQIDDFPMAFEATNAKEGKSTHCGVLEFVADEGVVYLPYWMMQNLLLGEGDVVKFSYAASLPKGTYVKLRAQTSDFLDISNPKAVLETTLRQYTCLTVGDTFVIHYNDKKYYIDVVEAKPGNAISVVDTDCEVDFAPPLDYVDPYGPDNTKFEDTNSGVINKGASQKKVEESGDATATTSGDATEDAGAPKTFLAFASGGRRLDGKAVTDVAPKEIEIPTSSLNVTKEWQALRQGGVLGGETSKEAEKPNPDADIDRKRSGKVVFGGARQAAIARKKEKAKTEDSAGASKAGDKTPAASSFEAFKGTGNKLR</sequence>
<dbReference type="PANTHER" id="PTHR12555">
    <property type="entry name" value="UBIQUITIN FUSION DEGRADATON PROTEIN 1"/>
    <property type="match status" value="1"/>
</dbReference>
<organism evidence="7">
    <name type="scientific">Ostreococcus mediterraneus</name>
    <dbReference type="NCBI Taxonomy" id="1486918"/>
    <lineage>
        <taxon>Eukaryota</taxon>
        <taxon>Viridiplantae</taxon>
        <taxon>Chlorophyta</taxon>
        <taxon>Mamiellophyceae</taxon>
        <taxon>Mamiellales</taxon>
        <taxon>Bathycoccaceae</taxon>
        <taxon>Ostreococcus</taxon>
    </lineage>
</organism>
<proteinExistence type="inferred from homology"/>
<reference evidence="7" key="1">
    <citation type="submission" date="2021-01" db="EMBL/GenBank/DDBJ databases">
        <authorList>
            <person name="Corre E."/>
            <person name="Pelletier E."/>
            <person name="Niang G."/>
            <person name="Scheremetjew M."/>
            <person name="Finn R."/>
            <person name="Kale V."/>
            <person name="Holt S."/>
            <person name="Cochrane G."/>
            <person name="Meng A."/>
            <person name="Brown T."/>
            <person name="Cohen L."/>
        </authorList>
    </citation>
    <scope>NUCLEOTIDE SEQUENCE</scope>
    <source>
        <strain evidence="8">Clade-D-RCC1621</strain>
        <strain evidence="6">Clade-D-RCC2572</strain>
        <strain evidence="7">Clade-D-RCC2573</strain>
    </source>
</reference>
<evidence type="ECO:0000256" key="3">
    <source>
        <dbReference type="SAM" id="MobiDB-lite"/>
    </source>
</evidence>
<dbReference type="AlphaFoldDB" id="A0A6T5YI94"/>
<dbReference type="Gene3D" id="3.10.330.10">
    <property type="match status" value="1"/>
</dbReference>
<evidence type="ECO:0000259" key="4">
    <source>
        <dbReference type="Pfam" id="PF03152"/>
    </source>
</evidence>
<feature type="region of interest" description="Disordered" evidence="3">
    <location>
        <begin position="202"/>
        <end position="242"/>
    </location>
</feature>
<gene>
    <name evidence="6" type="ORF">OMED0929_LOCUS391</name>
    <name evidence="8" type="ORF">OMED0930_LOCUS3604</name>
    <name evidence="7" type="ORF">OMED0936_LOCUS848</name>
</gene>
<dbReference type="GO" id="GO:0006511">
    <property type="term" value="P:ubiquitin-dependent protein catabolic process"/>
    <property type="evidence" value="ECO:0007669"/>
    <property type="project" value="InterPro"/>
</dbReference>
<dbReference type="EMBL" id="HBEW01000464">
    <property type="protein sequence ID" value="CAD8575856.1"/>
    <property type="molecule type" value="Transcribed_RNA"/>
</dbReference>
<feature type="compositionally biased region" description="Basic and acidic residues" evidence="3">
    <location>
        <begin position="297"/>
        <end position="313"/>
    </location>
</feature>
<feature type="domain" description="Ubiquitin fusion degradation protein UFD1 N-terminal subdomain 2" evidence="5">
    <location>
        <begin position="118"/>
        <end position="193"/>
    </location>
</feature>
<comment type="similarity">
    <text evidence="1">Belongs to the UFD1 family.</text>
</comment>
<dbReference type="GO" id="GO:0036503">
    <property type="term" value="P:ERAD pathway"/>
    <property type="evidence" value="ECO:0007669"/>
    <property type="project" value="TreeGrafter"/>
</dbReference>
<dbReference type="Pfam" id="PF24842">
    <property type="entry name" value="UFD1_N2"/>
    <property type="match status" value="1"/>
</dbReference>
<dbReference type="PANTHER" id="PTHR12555:SF13">
    <property type="entry name" value="UBIQUITIN RECOGNITION FACTOR IN ER-ASSOCIATED DEGRADATION PROTEIN 1"/>
    <property type="match status" value="1"/>
</dbReference>
<dbReference type="InterPro" id="IPR055418">
    <property type="entry name" value="UFD1_N2"/>
</dbReference>
<evidence type="ECO:0000256" key="1">
    <source>
        <dbReference type="ARBA" id="ARBA00006043"/>
    </source>
</evidence>
<dbReference type="GO" id="GO:0034098">
    <property type="term" value="C:VCP-NPL4-UFD1 AAA ATPase complex"/>
    <property type="evidence" value="ECO:0007669"/>
    <property type="project" value="TreeGrafter"/>
</dbReference>
<protein>
    <recommendedName>
        <fullName evidence="9">Ubiquitin fusion degradation protein UFD1</fullName>
    </recommendedName>
</protein>
<feature type="compositionally biased region" description="Low complexity" evidence="3">
    <location>
        <begin position="229"/>
        <end position="242"/>
    </location>
</feature>
<evidence type="ECO:0000259" key="5">
    <source>
        <dbReference type="Pfam" id="PF24842"/>
    </source>
</evidence>
<dbReference type="InterPro" id="IPR004854">
    <property type="entry name" value="Ufd1-like"/>
</dbReference>
<dbReference type="EMBL" id="HBFO01005192">
    <property type="protein sequence ID" value="CAD8812510.1"/>
    <property type="molecule type" value="Transcribed_RNA"/>
</dbReference>
<feature type="region of interest" description="Disordered" evidence="3">
    <location>
        <begin position="291"/>
        <end position="367"/>
    </location>
</feature>
<evidence type="ECO:0008006" key="9">
    <source>
        <dbReference type="Google" id="ProtNLM"/>
    </source>
</evidence>